<reference evidence="2" key="1">
    <citation type="submission" date="2007-07" db="EMBL/GenBank/DDBJ databases">
        <title>Complete genome sequence of Campylobacter hominis ATCC BAA-381, a commensal isolated from the human gastrointestinal tract.</title>
        <authorList>
            <person name="Fouts D.E."/>
            <person name="Mongodin E.F."/>
            <person name="Puiu D."/>
            <person name="Sebastian Y."/>
            <person name="Miller W.G."/>
            <person name="Mandrell R.E."/>
            <person name="Nelson K.E."/>
        </authorList>
    </citation>
    <scope>NUCLEOTIDE SEQUENCE [LARGE SCALE GENOMIC DNA]</scope>
    <source>
        <strain evidence="2">ATCC BAA-381 / LMG 19568 / NCTC 13146 / CH001A</strain>
    </source>
</reference>
<gene>
    <name evidence="1" type="ordered locus">CHAB381_1754</name>
</gene>
<accession>A7I424</accession>
<evidence type="ECO:0000313" key="2">
    <source>
        <dbReference type="Proteomes" id="UP000002407"/>
    </source>
</evidence>
<dbReference type="Proteomes" id="UP000002407">
    <property type="component" value="Chromosome"/>
</dbReference>
<evidence type="ECO:0000313" key="1">
    <source>
        <dbReference type="EMBL" id="ABS51113.1"/>
    </source>
</evidence>
<organism evidence="1 2">
    <name type="scientific">Campylobacter hominis (strain ATCC BAA-381 / DSM 21671 / CCUG 45161 / LMG 19568 / NCTC 13146 / CH001A)</name>
    <dbReference type="NCBI Taxonomy" id="360107"/>
    <lineage>
        <taxon>Bacteria</taxon>
        <taxon>Pseudomonadati</taxon>
        <taxon>Campylobacterota</taxon>
        <taxon>Epsilonproteobacteria</taxon>
        <taxon>Campylobacterales</taxon>
        <taxon>Campylobacteraceae</taxon>
        <taxon>Campylobacter</taxon>
    </lineage>
</organism>
<dbReference type="EMBL" id="CP000776">
    <property type="protein sequence ID" value="ABS51113.1"/>
    <property type="molecule type" value="Genomic_DNA"/>
</dbReference>
<dbReference type="KEGG" id="cha:CHAB381_1754"/>
<protein>
    <submittedName>
        <fullName evidence="1">Uncharacterized protein</fullName>
    </submittedName>
</protein>
<dbReference type="HOGENOM" id="CLU_3286442_0_0_7"/>
<keyword evidence="2" id="KW-1185">Reference proteome</keyword>
<name>A7I424_CAMHC</name>
<sequence length="40" mass="4613">MEISIELLPLNIDGKEFSKEIKASDVSDNLMFLKSIRLKF</sequence>
<dbReference type="AlphaFoldDB" id="A7I424"/>
<proteinExistence type="predicted"/>